<comment type="similarity">
    <text evidence="1">Belongs to the protein disulfide isomerase family.</text>
</comment>
<feature type="domain" description="Thioredoxin" evidence="2">
    <location>
        <begin position="1"/>
        <end position="82"/>
    </location>
</feature>
<dbReference type="InterPro" id="IPR051063">
    <property type="entry name" value="PDI"/>
</dbReference>
<reference evidence="3 4" key="1">
    <citation type="journal article" date="2009" name="Science">
        <title>Green evolution and dynamic adaptations revealed by genomes of the marine picoeukaryotes Micromonas.</title>
        <authorList>
            <person name="Worden A.Z."/>
            <person name="Lee J.H."/>
            <person name="Mock T."/>
            <person name="Rouze P."/>
            <person name="Simmons M.P."/>
            <person name="Aerts A.L."/>
            <person name="Allen A.E."/>
            <person name="Cuvelier M.L."/>
            <person name="Derelle E."/>
            <person name="Everett M.V."/>
            <person name="Foulon E."/>
            <person name="Grimwood J."/>
            <person name="Gundlach H."/>
            <person name="Henrissat B."/>
            <person name="Napoli C."/>
            <person name="McDonald S.M."/>
            <person name="Parker M.S."/>
            <person name="Rombauts S."/>
            <person name="Salamov A."/>
            <person name="Von Dassow P."/>
            <person name="Badger J.H."/>
            <person name="Coutinho P.M."/>
            <person name="Demir E."/>
            <person name="Dubchak I."/>
            <person name="Gentemann C."/>
            <person name="Eikrem W."/>
            <person name="Gready J.E."/>
            <person name="John U."/>
            <person name="Lanier W."/>
            <person name="Lindquist E.A."/>
            <person name="Lucas S."/>
            <person name="Mayer K.F."/>
            <person name="Moreau H."/>
            <person name="Not F."/>
            <person name="Otillar R."/>
            <person name="Panaud O."/>
            <person name="Pangilinan J."/>
            <person name="Paulsen I."/>
            <person name="Piegu B."/>
            <person name="Poliakov A."/>
            <person name="Robbens S."/>
            <person name="Schmutz J."/>
            <person name="Toulza E."/>
            <person name="Wyss T."/>
            <person name="Zelensky A."/>
            <person name="Zhou K."/>
            <person name="Armbrust E.V."/>
            <person name="Bhattacharya D."/>
            <person name="Goodenough U.W."/>
            <person name="Van de Peer Y."/>
            <person name="Grigoriev I.V."/>
        </authorList>
    </citation>
    <scope>NUCLEOTIDE SEQUENCE [LARGE SCALE GENOMIC DNA]</scope>
    <source>
        <strain evidence="3 4">CCMP1545</strain>
    </source>
</reference>
<dbReference type="Pfam" id="PF00085">
    <property type="entry name" value="Thioredoxin"/>
    <property type="match status" value="1"/>
</dbReference>
<dbReference type="GO" id="GO:0005783">
    <property type="term" value="C:endoplasmic reticulum"/>
    <property type="evidence" value="ECO:0007669"/>
    <property type="project" value="TreeGrafter"/>
</dbReference>
<protein>
    <submittedName>
        <fullName evidence="3">Predicted protein</fullName>
    </submittedName>
</protein>
<dbReference type="InterPro" id="IPR036249">
    <property type="entry name" value="Thioredoxin-like_sf"/>
</dbReference>
<dbReference type="OrthoDB" id="10264505at2759"/>
<dbReference type="EMBL" id="GG663735">
    <property type="protein sequence ID" value="EEH60598.1"/>
    <property type="molecule type" value="Genomic_DNA"/>
</dbReference>
<dbReference type="Gene3D" id="3.40.30.10">
    <property type="entry name" value="Glutaredoxin"/>
    <property type="match status" value="1"/>
</dbReference>
<dbReference type="PROSITE" id="PS00194">
    <property type="entry name" value="THIOREDOXIN_1"/>
    <property type="match status" value="1"/>
</dbReference>
<dbReference type="GO" id="GO:0006457">
    <property type="term" value="P:protein folding"/>
    <property type="evidence" value="ECO:0007669"/>
    <property type="project" value="TreeGrafter"/>
</dbReference>
<feature type="non-terminal residue" evidence="3">
    <location>
        <position position="82"/>
    </location>
</feature>
<keyword evidence="4" id="KW-1185">Reference proteome</keyword>
<dbReference type="eggNOG" id="KOG0191">
    <property type="taxonomic scope" value="Eukaryota"/>
</dbReference>
<evidence type="ECO:0000313" key="3">
    <source>
        <dbReference type="EMBL" id="EEH60598.1"/>
    </source>
</evidence>
<dbReference type="InterPro" id="IPR017937">
    <property type="entry name" value="Thioredoxin_CS"/>
</dbReference>
<dbReference type="PROSITE" id="PS51352">
    <property type="entry name" value="THIOREDOXIN_2"/>
    <property type="match status" value="1"/>
</dbReference>
<dbReference type="PANTHER" id="PTHR45672:SF11">
    <property type="entry name" value="PROTEIN DISULFIDE-ISOMERASE C17H9.14C"/>
    <property type="match status" value="1"/>
</dbReference>
<gene>
    <name evidence="3" type="ORF">MICPUCDRAFT_12293</name>
</gene>
<dbReference type="PRINTS" id="PR00421">
    <property type="entry name" value="THIOREDOXIN"/>
</dbReference>
<name>C1MGM1_MICPC</name>
<evidence type="ECO:0000313" key="4">
    <source>
        <dbReference type="Proteomes" id="UP000001876"/>
    </source>
</evidence>
<feature type="non-terminal residue" evidence="3">
    <location>
        <position position="1"/>
    </location>
</feature>
<dbReference type="Proteomes" id="UP000001876">
    <property type="component" value="Unassembled WGS sequence"/>
</dbReference>
<dbReference type="GO" id="GO:0003756">
    <property type="term" value="F:protein disulfide isomerase activity"/>
    <property type="evidence" value="ECO:0007669"/>
    <property type="project" value="TreeGrafter"/>
</dbReference>
<dbReference type="SUPFAM" id="SSF52833">
    <property type="entry name" value="Thioredoxin-like"/>
    <property type="match status" value="1"/>
</dbReference>
<dbReference type="GeneID" id="9680667"/>
<evidence type="ECO:0000259" key="2">
    <source>
        <dbReference type="PROSITE" id="PS51352"/>
    </source>
</evidence>
<dbReference type="OMA" id="AHYFRER"/>
<proteinExistence type="inferred from homology"/>
<dbReference type="KEGG" id="mpp:MICPUCDRAFT_12293"/>
<dbReference type="CDD" id="cd02961">
    <property type="entry name" value="PDI_a_family"/>
    <property type="match status" value="1"/>
</dbReference>
<dbReference type="PANTHER" id="PTHR45672">
    <property type="entry name" value="PROTEIN DISULFIDE-ISOMERASE C17H9.14C-RELATED"/>
    <property type="match status" value="1"/>
</dbReference>
<evidence type="ECO:0000256" key="1">
    <source>
        <dbReference type="ARBA" id="ARBA00006347"/>
    </source>
</evidence>
<sequence length="82" mass="9291">VQELTDDTIDAYVNDADYDVLVEFYAPWCGHCKQFEPFYREVGVHFAGSDVRVAKIDVDAYRAAATRYDVRGLPSVQLFPKG</sequence>
<dbReference type="STRING" id="564608.C1MGM1"/>
<dbReference type="AlphaFoldDB" id="C1MGM1"/>
<accession>C1MGM1</accession>
<organism evidence="4">
    <name type="scientific">Micromonas pusilla (strain CCMP1545)</name>
    <name type="common">Picoplanktonic green alga</name>
    <dbReference type="NCBI Taxonomy" id="564608"/>
    <lineage>
        <taxon>Eukaryota</taxon>
        <taxon>Viridiplantae</taxon>
        <taxon>Chlorophyta</taxon>
        <taxon>Mamiellophyceae</taxon>
        <taxon>Mamiellales</taxon>
        <taxon>Mamiellaceae</taxon>
        <taxon>Micromonas</taxon>
    </lineage>
</organism>
<dbReference type="RefSeq" id="XP_003055346.1">
    <property type="nucleotide sequence ID" value="XM_003055300.1"/>
</dbReference>
<dbReference type="InterPro" id="IPR013766">
    <property type="entry name" value="Thioredoxin_domain"/>
</dbReference>